<dbReference type="GO" id="GO:0018423">
    <property type="term" value="F:protein C-terminal leucine carboxyl O-methyltransferase activity"/>
    <property type="evidence" value="ECO:0007669"/>
    <property type="project" value="UniProtKB-EC"/>
</dbReference>
<dbReference type="OrthoDB" id="203237at2759"/>
<evidence type="ECO:0000256" key="1">
    <source>
        <dbReference type="ARBA" id="ARBA00000724"/>
    </source>
</evidence>
<dbReference type="GO" id="GO:0032259">
    <property type="term" value="P:methylation"/>
    <property type="evidence" value="ECO:0007669"/>
    <property type="project" value="UniProtKB-KW"/>
</dbReference>
<evidence type="ECO:0000256" key="8">
    <source>
        <dbReference type="SAM" id="Phobius"/>
    </source>
</evidence>
<keyword evidence="3 6" id="KW-0489">Methyltransferase</keyword>
<dbReference type="SUPFAM" id="SSF53335">
    <property type="entry name" value="S-adenosyl-L-methionine-dependent methyltransferases"/>
    <property type="match status" value="1"/>
</dbReference>
<comment type="similarity">
    <text evidence="2 6">Belongs to the methyltransferase superfamily. LCMT family.</text>
</comment>
<name>A0A024WHP6_PLAFA</name>
<proteinExistence type="inferred from homology"/>
<evidence type="ECO:0000256" key="4">
    <source>
        <dbReference type="ARBA" id="ARBA00022679"/>
    </source>
</evidence>
<feature type="binding site" evidence="7">
    <location>
        <position position="181"/>
    </location>
    <ligand>
        <name>S-adenosyl-L-methionine</name>
        <dbReference type="ChEBI" id="CHEBI:59789"/>
    </ligand>
</feature>
<evidence type="ECO:0000313" key="10">
    <source>
        <dbReference type="Proteomes" id="UP000030699"/>
    </source>
</evidence>
<dbReference type="EC" id="2.1.1.233" evidence="6"/>
<dbReference type="EMBL" id="KI925623">
    <property type="protein sequence ID" value="ETW46697.1"/>
    <property type="molecule type" value="Genomic_DNA"/>
</dbReference>
<evidence type="ECO:0000256" key="5">
    <source>
        <dbReference type="ARBA" id="ARBA00022691"/>
    </source>
</evidence>
<dbReference type="AlphaFoldDB" id="A0A024WHP6"/>
<comment type="catalytic activity">
    <reaction evidence="1 6">
        <text>[phosphatase 2A protein]-C-terminal L-leucine + S-adenosyl-L-methionine = [phosphatase 2A protein]-C-terminal L-leucine methyl ester + S-adenosyl-L-homocysteine</text>
        <dbReference type="Rhea" id="RHEA:48544"/>
        <dbReference type="Rhea" id="RHEA-COMP:12134"/>
        <dbReference type="Rhea" id="RHEA-COMP:12135"/>
        <dbReference type="ChEBI" id="CHEBI:57856"/>
        <dbReference type="ChEBI" id="CHEBI:59789"/>
        <dbReference type="ChEBI" id="CHEBI:90516"/>
        <dbReference type="ChEBI" id="CHEBI:90517"/>
        <dbReference type="EC" id="2.1.1.233"/>
    </reaction>
</comment>
<evidence type="ECO:0000256" key="3">
    <source>
        <dbReference type="ARBA" id="ARBA00022603"/>
    </source>
</evidence>
<accession>A0A024WHP6</accession>
<gene>
    <name evidence="9" type="ORF">PFMALIP_05222</name>
</gene>
<evidence type="ECO:0000313" key="9">
    <source>
        <dbReference type="EMBL" id="ETW46697.1"/>
    </source>
</evidence>
<dbReference type="PIRSF" id="PIRSF016305">
    <property type="entry name" value="LCM_mtfrase"/>
    <property type="match status" value="1"/>
</dbReference>
<keyword evidence="8" id="KW-0472">Membrane</keyword>
<evidence type="ECO:0000256" key="6">
    <source>
        <dbReference type="PIRNR" id="PIRNR016305"/>
    </source>
</evidence>
<feature type="binding site" evidence="7">
    <location>
        <begin position="154"/>
        <end position="155"/>
    </location>
    <ligand>
        <name>S-adenosyl-L-methionine</name>
        <dbReference type="ChEBI" id="CHEBI:59789"/>
    </ligand>
</feature>
<evidence type="ECO:0000256" key="2">
    <source>
        <dbReference type="ARBA" id="ARBA00010703"/>
    </source>
</evidence>
<evidence type="ECO:0000256" key="7">
    <source>
        <dbReference type="PIRSR" id="PIRSR016305-1"/>
    </source>
</evidence>
<keyword evidence="5 6" id="KW-0949">S-adenosyl-L-methionine</keyword>
<dbReference type="PANTHER" id="PTHR13600:SF21">
    <property type="entry name" value="LEUCINE CARBOXYL METHYLTRANSFERASE 1"/>
    <property type="match status" value="1"/>
</dbReference>
<feature type="transmembrane region" description="Helical" evidence="8">
    <location>
        <begin position="221"/>
        <end position="240"/>
    </location>
</feature>
<keyword evidence="4 6" id="KW-0808">Transferase</keyword>
<feature type="binding site" evidence="7">
    <location>
        <position position="84"/>
    </location>
    <ligand>
        <name>S-adenosyl-L-methionine</name>
        <dbReference type="ChEBI" id="CHEBI:59789"/>
    </ligand>
</feature>
<feature type="binding site" evidence="7">
    <location>
        <position position="57"/>
    </location>
    <ligand>
        <name>S-adenosyl-L-methionine</name>
        <dbReference type="ChEBI" id="CHEBI:59789"/>
    </ligand>
</feature>
<keyword evidence="8" id="KW-1133">Transmembrane helix</keyword>
<reference evidence="9 10" key="1">
    <citation type="submission" date="2013-02" db="EMBL/GenBank/DDBJ databases">
        <title>The Genome Annotation of Plasmodium falciparum MaliPS096_E11.</title>
        <authorList>
            <consortium name="The Broad Institute Genome Sequencing Platform"/>
            <consortium name="The Broad Institute Genome Sequencing Center for Infectious Disease"/>
            <person name="Neafsey D."/>
            <person name="Hoffman S."/>
            <person name="Volkman S."/>
            <person name="Rosenthal P."/>
            <person name="Walker B."/>
            <person name="Young S.K."/>
            <person name="Zeng Q."/>
            <person name="Gargeya S."/>
            <person name="Fitzgerald M."/>
            <person name="Haas B."/>
            <person name="Abouelleil A."/>
            <person name="Allen A.W."/>
            <person name="Alvarado L."/>
            <person name="Arachchi H.M."/>
            <person name="Berlin A.M."/>
            <person name="Chapman S.B."/>
            <person name="Gainer-Dewar J."/>
            <person name="Goldberg J."/>
            <person name="Griggs A."/>
            <person name="Gujja S."/>
            <person name="Hansen M."/>
            <person name="Howarth C."/>
            <person name="Imamovic A."/>
            <person name="Ireland A."/>
            <person name="Larimer J."/>
            <person name="McCowan C."/>
            <person name="Murphy C."/>
            <person name="Pearson M."/>
            <person name="Poon T.W."/>
            <person name="Priest M."/>
            <person name="Roberts A."/>
            <person name="Saif S."/>
            <person name="Shea T."/>
            <person name="Sisk P."/>
            <person name="Sykes S."/>
            <person name="Wortman J."/>
            <person name="Nusbaum C."/>
            <person name="Birren B."/>
        </authorList>
    </citation>
    <scope>NUCLEOTIDE SEQUENCE [LARGE SCALE GENOMIC DNA]</scope>
    <source>
        <strain evidence="9 10">MaliPS096_E11</strain>
    </source>
</reference>
<dbReference type="PANTHER" id="PTHR13600">
    <property type="entry name" value="LEUCINE CARBOXYL METHYLTRANSFERASE"/>
    <property type="match status" value="1"/>
</dbReference>
<dbReference type="Proteomes" id="UP000030699">
    <property type="component" value="Unassembled WGS sequence"/>
</dbReference>
<dbReference type="InterPro" id="IPR016651">
    <property type="entry name" value="LCMT1"/>
</dbReference>
<protein>
    <recommendedName>
        <fullName evidence="6">Leucine carboxyl methyltransferase 1</fullName>
        <ecNumber evidence="6">2.1.1.233</ecNumber>
    </recommendedName>
</protein>
<comment type="function">
    <text evidence="6">Methylates the carboxyl group of the C-terminal leucine residue of protein phosphatase 2A catalytic subunits to form alpha-leucine ester residues.</text>
</comment>
<reference evidence="9 10" key="2">
    <citation type="submission" date="2013-02" db="EMBL/GenBank/DDBJ databases">
        <title>The Genome Sequence of Plasmodium falciparum MaliPS096_E11.</title>
        <authorList>
            <consortium name="The Broad Institute Genome Sequencing Platform"/>
            <consortium name="The Broad Institute Genome Sequencing Center for Infectious Disease"/>
            <person name="Neafsey D."/>
            <person name="Cheeseman I."/>
            <person name="Volkman S."/>
            <person name="Adams J."/>
            <person name="Walker B."/>
            <person name="Young S.K."/>
            <person name="Zeng Q."/>
            <person name="Gargeya S."/>
            <person name="Fitzgerald M."/>
            <person name="Haas B."/>
            <person name="Abouelleil A."/>
            <person name="Alvarado L."/>
            <person name="Arachchi H.M."/>
            <person name="Berlin A.M."/>
            <person name="Chapman S.B."/>
            <person name="Dewar J."/>
            <person name="Goldberg J."/>
            <person name="Griggs A."/>
            <person name="Gujja S."/>
            <person name="Hansen M."/>
            <person name="Howarth C."/>
            <person name="Imamovic A."/>
            <person name="Larimer J."/>
            <person name="McCowan C."/>
            <person name="Murphy C."/>
            <person name="Neiman D."/>
            <person name="Pearson M."/>
            <person name="Priest M."/>
            <person name="Roberts A."/>
            <person name="Saif S."/>
            <person name="Shea T."/>
            <person name="Sisk P."/>
            <person name="Sykes S."/>
            <person name="Wortman J."/>
            <person name="Nusbaum C."/>
            <person name="Birren B."/>
        </authorList>
    </citation>
    <scope>NUCLEOTIDE SEQUENCE [LARGE SCALE GENOMIC DNA]</scope>
    <source>
        <strain evidence="9 10">MaliPS096_E11</strain>
    </source>
</reference>
<organism evidence="9 10">
    <name type="scientific">Plasmodium falciparum MaliPS096_E11</name>
    <dbReference type="NCBI Taxonomy" id="1036727"/>
    <lineage>
        <taxon>Eukaryota</taxon>
        <taxon>Sar</taxon>
        <taxon>Alveolata</taxon>
        <taxon>Apicomplexa</taxon>
        <taxon>Aconoidasida</taxon>
        <taxon>Haemosporida</taxon>
        <taxon>Plasmodiidae</taxon>
        <taxon>Plasmodium</taxon>
        <taxon>Plasmodium (Laverania)</taxon>
    </lineage>
</organism>
<dbReference type="InterPro" id="IPR029063">
    <property type="entry name" value="SAM-dependent_MTases_sf"/>
</dbReference>
<sequence length="348" mass="42024">MNSSKSSKHNVQNTTYEAASSKLSAVKLGYYDDPFLKHFVKRIETRSPLINRGYYARVAALRLYIELFFKSIDNKQSIQIVNIGSGLDTTFFWINQKYQDVKYYEIDFYDLLKEKTDIIKKYTEMKNFLKYEKDNEEKDEDLINCLNYKMVPLDLNDSSSFEKILLSYNFDFNKPTIFICECVLIYLETESSDNLIKKLSELMKNTSCIIVYEQVTYDDKYLSFMYNFMFILYYIIYIYISFGKVMIDNFSHRGINLKSIYKYYNLQTQLERYKSLGWVNVYINDMNEIYDYHINMEEKKKIELIEMFDEFEEWRLLQNHYFILVAFNCYNNINLEELKQFLTCQKEK</sequence>
<keyword evidence="8" id="KW-0812">Transmembrane</keyword>
<dbReference type="InterPro" id="IPR007213">
    <property type="entry name" value="Ppm1/Ppm2/Tcmp"/>
</dbReference>
<dbReference type="Gene3D" id="3.40.50.150">
    <property type="entry name" value="Vaccinia Virus protein VP39"/>
    <property type="match status" value="1"/>
</dbReference>
<dbReference type="Pfam" id="PF04072">
    <property type="entry name" value="LCM"/>
    <property type="match status" value="1"/>
</dbReference>